<accession>A0A841BNZ1</accession>
<name>A0A841BNZ1_9ACTN</name>
<protein>
    <submittedName>
        <fullName evidence="2">Uncharacterized protein</fullName>
    </submittedName>
</protein>
<evidence type="ECO:0000256" key="1">
    <source>
        <dbReference type="SAM" id="MobiDB-lite"/>
    </source>
</evidence>
<evidence type="ECO:0000313" key="3">
    <source>
        <dbReference type="Proteomes" id="UP000587527"/>
    </source>
</evidence>
<evidence type="ECO:0000313" key="2">
    <source>
        <dbReference type="EMBL" id="MBB5868673.1"/>
    </source>
</evidence>
<keyword evidence="3" id="KW-1185">Reference proteome</keyword>
<reference evidence="2 3" key="1">
    <citation type="submission" date="2020-08" db="EMBL/GenBank/DDBJ databases">
        <title>Sequencing the genomes of 1000 actinobacteria strains.</title>
        <authorList>
            <person name="Klenk H.-P."/>
        </authorList>
    </citation>
    <scope>NUCLEOTIDE SEQUENCE [LARGE SCALE GENOMIC DNA]</scope>
    <source>
        <strain evidence="2 3">DSM 45362</strain>
    </source>
</reference>
<proteinExistence type="predicted"/>
<feature type="region of interest" description="Disordered" evidence="1">
    <location>
        <begin position="75"/>
        <end position="104"/>
    </location>
</feature>
<organism evidence="2 3">
    <name type="scientific">Allocatelliglobosispora scoriae</name>
    <dbReference type="NCBI Taxonomy" id="643052"/>
    <lineage>
        <taxon>Bacteria</taxon>
        <taxon>Bacillati</taxon>
        <taxon>Actinomycetota</taxon>
        <taxon>Actinomycetes</taxon>
        <taxon>Micromonosporales</taxon>
        <taxon>Micromonosporaceae</taxon>
        <taxon>Allocatelliglobosispora</taxon>
    </lineage>
</organism>
<dbReference type="RefSeq" id="WP_184834779.1">
    <property type="nucleotide sequence ID" value="NZ_JACHMN010000002.1"/>
</dbReference>
<dbReference type="AlphaFoldDB" id="A0A841BNZ1"/>
<gene>
    <name evidence="2" type="ORF">F4553_002052</name>
</gene>
<dbReference type="EMBL" id="JACHMN010000002">
    <property type="protein sequence ID" value="MBB5868673.1"/>
    <property type="molecule type" value="Genomic_DNA"/>
</dbReference>
<comment type="caution">
    <text evidence="2">The sequence shown here is derived from an EMBL/GenBank/DDBJ whole genome shotgun (WGS) entry which is preliminary data.</text>
</comment>
<dbReference type="Proteomes" id="UP000587527">
    <property type="component" value="Unassembled WGS sequence"/>
</dbReference>
<sequence length="150" mass="16220">MSTLTGRLQTGTDVDSLTPGDRVTVLLDGWTGERLTLGLTEVRPHVARHPGTAWLYGVDPANRLRQVLVRADAQNSPVRLPASRPGSRGATVRSPSPHHPSGRLPVGLWRRCSSPCVQSAHTAAPCALPETDWQAPLLWKGAHYDNRIAA</sequence>